<name>A0AAJ1B203_MEDGN</name>
<evidence type="ECO:0000256" key="1">
    <source>
        <dbReference type="SAM" id="MobiDB-lite"/>
    </source>
</evidence>
<dbReference type="InterPro" id="IPR011856">
    <property type="entry name" value="tRNA_endonuc-like_dom_sf"/>
</dbReference>
<dbReference type="GO" id="GO:0003677">
    <property type="term" value="F:DNA binding"/>
    <property type="evidence" value="ECO:0007669"/>
    <property type="project" value="InterPro"/>
</dbReference>
<sequence length="189" mass="21288">MNKNAKRRAVSGKKVISNSEKPDDGITENDEIEYPEEIKPWMQRLSEVLQNMDSYGFERLAQRVLRECGFTQVEVTKKSGDGGIDGTGKLKINGIFSFNVAFQCKRYKGAVSASDIRDFRGSLTTDIEKGVFITTGIFTKAAKEEVLNPGKQQIDLIDGEEFINKIAQYRIGVKEVITYEIDEGFFLKI</sequence>
<dbReference type="InterPro" id="IPR011335">
    <property type="entry name" value="Restrct_endonuc-II-like"/>
</dbReference>
<proteinExistence type="predicted"/>
<feature type="compositionally biased region" description="Basic residues" evidence="1">
    <location>
        <begin position="1"/>
        <end position="11"/>
    </location>
</feature>
<evidence type="ECO:0000313" key="3">
    <source>
        <dbReference type="EMBL" id="MCB5495793.1"/>
    </source>
</evidence>
<organism evidence="3 4">
    <name type="scientific">Mediterraneibacter gnavus</name>
    <name type="common">Ruminococcus gnavus</name>
    <dbReference type="NCBI Taxonomy" id="33038"/>
    <lineage>
        <taxon>Bacteria</taxon>
        <taxon>Bacillati</taxon>
        <taxon>Bacillota</taxon>
        <taxon>Clostridia</taxon>
        <taxon>Lachnospirales</taxon>
        <taxon>Lachnospiraceae</taxon>
        <taxon>Mediterraneibacter</taxon>
    </lineage>
</organism>
<dbReference type="Pfam" id="PF04471">
    <property type="entry name" value="Mrr_cat"/>
    <property type="match status" value="1"/>
</dbReference>
<reference evidence="3" key="1">
    <citation type="submission" date="2021-10" db="EMBL/GenBank/DDBJ databases">
        <title>Collection of gut derived symbiotic bacterial strains cultured from healthy donors.</title>
        <authorList>
            <person name="Lin H."/>
            <person name="Littmann E."/>
            <person name="Claire K."/>
            <person name="Pamer E."/>
        </authorList>
    </citation>
    <scope>NUCLEOTIDE SEQUENCE</scope>
    <source>
        <strain evidence="3">MSK.23.4</strain>
    </source>
</reference>
<dbReference type="InterPro" id="IPR052906">
    <property type="entry name" value="Type_IV_Methyl-Rstrct_Enzyme"/>
</dbReference>
<comment type="caution">
    <text evidence="3">The sequence shown here is derived from an EMBL/GenBank/DDBJ whole genome shotgun (WGS) entry which is preliminary data.</text>
</comment>
<dbReference type="InterPro" id="IPR007560">
    <property type="entry name" value="Restrct_endonuc_IV_Mrr"/>
</dbReference>
<dbReference type="AlphaFoldDB" id="A0AAJ1B203"/>
<dbReference type="GO" id="GO:0015666">
    <property type="term" value="F:restriction endodeoxyribonuclease activity"/>
    <property type="evidence" value="ECO:0007669"/>
    <property type="project" value="TreeGrafter"/>
</dbReference>
<feature type="domain" description="Restriction endonuclease type IV Mrr" evidence="2">
    <location>
        <begin position="49"/>
        <end position="164"/>
    </location>
</feature>
<protein>
    <submittedName>
        <fullName evidence="3">Restriction endonuclease</fullName>
    </submittedName>
</protein>
<evidence type="ECO:0000259" key="2">
    <source>
        <dbReference type="Pfam" id="PF04471"/>
    </source>
</evidence>
<dbReference type="PANTHER" id="PTHR30015">
    <property type="entry name" value="MRR RESTRICTION SYSTEM PROTEIN"/>
    <property type="match status" value="1"/>
</dbReference>
<feature type="region of interest" description="Disordered" evidence="1">
    <location>
        <begin position="1"/>
        <end position="32"/>
    </location>
</feature>
<evidence type="ECO:0000313" key="4">
    <source>
        <dbReference type="Proteomes" id="UP001297422"/>
    </source>
</evidence>
<dbReference type="RefSeq" id="WP_226973437.1">
    <property type="nucleotide sequence ID" value="NZ_JAAIMT010000142.1"/>
</dbReference>
<dbReference type="Proteomes" id="UP001297422">
    <property type="component" value="Unassembled WGS sequence"/>
</dbReference>
<accession>A0AAJ1B203</accession>
<dbReference type="SUPFAM" id="SSF52980">
    <property type="entry name" value="Restriction endonuclease-like"/>
    <property type="match status" value="1"/>
</dbReference>
<gene>
    <name evidence="3" type="ORF">LIQ10_19035</name>
</gene>
<dbReference type="EMBL" id="JAJBNC010000068">
    <property type="protein sequence ID" value="MCB5495793.1"/>
    <property type="molecule type" value="Genomic_DNA"/>
</dbReference>
<keyword evidence="3" id="KW-0378">Hydrolase</keyword>
<keyword evidence="3" id="KW-0255">Endonuclease</keyword>
<dbReference type="GO" id="GO:0009307">
    <property type="term" value="P:DNA restriction-modification system"/>
    <property type="evidence" value="ECO:0007669"/>
    <property type="project" value="InterPro"/>
</dbReference>
<dbReference type="PANTHER" id="PTHR30015:SF7">
    <property type="entry name" value="TYPE IV METHYL-DIRECTED RESTRICTION ENZYME ECOKMRR"/>
    <property type="match status" value="1"/>
</dbReference>
<dbReference type="Gene3D" id="3.40.1350.10">
    <property type="match status" value="1"/>
</dbReference>
<keyword evidence="3" id="KW-0540">Nuclease</keyword>